<evidence type="ECO:0000313" key="2">
    <source>
        <dbReference type="EMBL" id="MEY8000704.1"/>
    </source>
</evidence>
<gene>
    <name evidence="2" type="ORF">AB8U03_10920</name>
</gene>
<name>A0ABV4BPJ1_9CLOT</name>
<proteinExistence type="predicted"/>
<dbReference type="InterPro" id="IPR012337">
    <property type="entry name" value="RNaseH-like_sf"/>
</dbReference>
<dbReference type="InterPro" id="IPR001584">
    <property type="entry name" value="Integrase_cat-core"/>
</dbReference>
<dbReference type="EMBL" id="JBGEWD010000009">
    <property type="protein sequence ID" value="MEY8000704.1"/>
    <property type="molecule type" value="Genomic_DNA"/>
</dbReference>
<dbReference type="SUPFAM" id="SSF53098">
    <property type="entry name" value="Ribonuclease H-like"/>
    <property type="match status" value="1"/>
</dbReference>
<evidence type="ECO:0000313" key="3">
    <source>
        <dbReference type="Proteomes" id="UP001564657"/>
    </source>
</evidence>
<organism evidence="2 3">
    <name type="scientific">Clostridium moutaii</name>
    <dbReference type="NCBI Taxonomy" id="3240932"/>
    <lineage>
        <taxon>Bacteria</taxon>
        <taxon>Bacillati</taxon>
        <taxon>Bacillota</taxon>
        <taxon>Clostridia</taxon>
        <taxon>Eubacteriales</taxon>
        <taxon>Clostridiaceae</taxon>
        <taxon>Clostridium</taxon>
    </lineage>
</organism>
<evidence type="ECO:0000259" key="1">
    <source>
        <dbReference type="Pfam" id="PF13683"/>
    </source>
</evidence>
<dbReference type="RefSeq" id="WP_369704610.1">
    <property type="nucleotide sequence ID" value="NZ_JBGEWD010000009.1"/>
</dbReference>
<reference evidence="2 3" key="1">
    <citation type="submission" date="2024-08" db="EMBL/GenBank/DDBJ databases">
        <title>Clostridium lapicellarii sp. nov., and Clostridium renhuaiense sp. nov., two species isolated from the mud in a fermentation cellar used for producing sauce-flavour Chinese liquors.</title>
        <authorList>
            <person name="Yang F."/>
            <person name="Wang H."/>
            <person name="Chen L.Q."/>
            <person name="Zhou N."/>
            <person name="Lu J.J."/>
            <person name="Pu X.X."/>
            <person name="Wan B."/>
            <person name="Wang L."/>
            <person name="Liu S.J."/>
        </authorList>
    </citation>
    <scope>NUCLEOTIDE SEQUENCE [LARGE SCALE GENOMIC DNA]</scope>
    <source>
        <strain evidence="2 3">MT-5</strain>
    </source>
</reference>
<accession>A0ABV4BPJ1</accession>
<keyword evidence="3" id="KW-1185">Reference proteome</keyword>
<dbReference type="Proteomes" id="UP001564657">
    <property type="component" value="Unassembled WGS sequence"/>
</dbReference>
<protein>
    <submittedName>
        <fullName evidence="2">Integrase core domain-containing protein</fullName>
    </submittedName>
</protein>
<comment type="caution">
    <text evidence="2">The sequence shown here is derived from an EMBL/GenBank/DDBJ whole genome shotgun (WGS) entry which is preliminary data.</text>
</comment>
<sequence>MNEFQSYREAYEIVNNFISFYNNKRLHSSLGYRTPNEFYRLYSGEQLTNIEVRGIILVRVKELASFYPK</sequence>
<feature type="domain" description="Integrase catalytic" evidence="1">
    <location>
        <begin position="3"/>
        <end position="35"/>
    </location>
</feature>
<dbReference type="Pfam" id="PF13683">
    <property type="entry name" value="rve_3"/>
    <property type="match status" value="1"/>
</dbReference>